<evidence type="ECO:0008006" key="3">
    <source>
        <dbReference type="Google" id="ProtNLM"/>
    </source>
</evidence>
<dbReference type="Proteomes" id="UP000694404">
    <property type="component" value="Unplaced"/>
</dbReference>
<evidence type="ECO:0000313" key="2">
    <source>
        <dbReference type="Proteomes" id="UP000694404"/>
    </source>
</evidence>
<evidence type="ECO:0000313" key="1">
    <source>
        <dbReference type="Ensembl" id="ENSCABP00000005459.1"/>
    </source>
</evidence>
<keyword evidence="2" id="KW-1185">Reference proteome</keyword>
<dbReference type="Ensembl" id="ENSCABT00000005935.1">
    <property type="protein sequence ID" value="ENSCABP00000005459.1"/>
    <property type="gene ID" value="ENSCABG00000004108.1"/>
</dbReference>
<dbReference type="AlphaFoldDB" id="A0A8C0G8F4"/>
<reference evidence="1" key="2">
    <citation type="submission" date="2025-09" db="UniProtKB">
        <authorList>
            <consortium name="Ensembl"/>
        </authorList>
    </citation>
    <scope>IDENTIFICATION</scope>
</reference>
<sequence>KYYHSNHNKGRNSHGIVSLSAEKAFDRVNWQYLFVTLDKFGLGNLVIYYRLIERDLLKTLKCITGMQNLKLE</sequence>
<reference evidence="1" key="1">
    <citation type="submission" date="2025-08" db="UniProtKB">
        <authorList>
            <consortium name="Ensembl"/>
        </authorList>
    </citation>
    <scope>IDENTIFICATION</scope>
</reference>
<accession>A0A8C0G8F4</accession>
<name>A0A8C0G8F4_CHEAB</name>
<organism evidence="1 2">
    <name type="scientific">Chelonoidis abingdonii</name>
    <name type="common">Abingdon island giant tortoise</name>
    <name type="synonym">Testudo abingdonii</name>
    <dbReference type="NCBI Taxonomy" id="106734"/>
    <lineage>
        <taxon>Eukaryota</taxon>
        <taxon>Metazoa</taxon>
        <taxon>Chordata</taxon>
        <taxon>Craniata</taxon>
        <taxon>Vertebrata</taxon>
        <taxon>Euteleostomi</taxon>
        <taxon>Archelosauria</taxon>
        <taxon>Testudinata</taxon>
        <taxon>Testudines</taxon>
        <taxon>Cryptodira</taxon>
        <taxon>Durocryptodira</taxon>
        <taxon>Testudinoidea</taxon>
        <taxon>Testudinidae</taxon>
        <taxon>Chelonoidis</taxon>
    </lineage>
</organism>
<protein>
    <recommendedName>
        <fullName evidence="3">Reverse transcriptase</fullName>
    </recommendedName>
</protein>
<proteinExistence type="predicted"/>